<evidence type="ECO:0000313" key="1">
    <source>
        <dbReference type="EMBL" id="JAH58210.1"/>
    </source>
</evidence>
<name>A0A0E9TZ23_ANGAN</name>
<proteinExistence type="predicted"/>
<reference evidence="1" key="1">
    <citation type="submission" date="2014-11" db="EMBL/GenBank/DDBJ databases">
        <authorList>
            <person name="Amaro Gonzalez C."/>
        </authorList>
    </citation>
    <scope>NUCLEOTIDE SEQUENCE</scope>
</reference>
<accession>A0A0E9TZ23</accession>
<organism evidence="1">
    <name type="scientific">Anguilla anguilla</name>
    <name type="common">European freshwater eel</name>
    <name type="synonym">Muraena anguilla</name>
    <dbReference type="NCBI Taxonomy" id="7936"/>
    <lineage>
        <taxon>Eukaryota</taxon>
        <taxon>Metazoa</taxon>
        <taxon>Chordata</taxon>
        <taxon>Craniata</taxon>
        <taxon>Vertebrata</taxon>
        <taxon>Euteleostomi</taxon>
        <taxon>Actinopterygii</taxon>
        <taxon>Neopterygii</taxon>
        <taxon>Teleostei</taxon>
        <taxon>Anguilliformes</taxon>
        <taxon>Anguillidae</taxon>
        <taxon>Anguilla</taxon>
    </lineage>
</organism>
<dbReference type="EMBL" id="GBXM01050367">
    <property type="protein sequence ID" value="JAH58210.1"/>
    <property type="molecule type" value="Transcribed_RNA"/>
</dbReference>
<sequence length="77" mass="8363">MTRLSSGIVEAYVKVQRNLIFGVAHMDRETFAPAHGDSFDLQFHSWLEGHNFQLLIAHLGGSAADSSLGCGSEFNAV</sequence>
<reference evidence="1" key="2">
    <citation type="journal article" date="2015" name="Fish Shellfish Immunol.">
        <title>Early steps in the European eel (Anguilla anguilla)-Vibrio vulnificus interaction in the gills: Role of the RtxA13 toxin.</title>
        <authorList>
            <person name="Callol A."/>
            <person name="Pajuelo D."/>
            <person name="Ebbesson L."/>
            <person name="Teles M."/>
            <person name="MacKenzie S."/>
            <person name="Amaro C."/>
        </authorList>
    </citation>
    <scope>NUCLEOTIDE SEQUENCE</scope>
</reference>
<protein>
    <submittedName>
        <fullName evidence="1">Uncharacterized protein</fullName>
    </submittedName>
</protein>
<dbReference type="AlphaFoldDB" id="A0A0E9TZ23"/>